<evidence type="ECO:0000256" key="2">
    <source>
        <dbReference type="ARBA" id="ARBA00023043"/>
    </source>
</evidence>
<proteinExistence type="predicted"/>
<evidence type="ECO:0000256" key="4">
    <source>
        <dbReference type="SAM" id="MobiDB-lite"/>
    </source>
</evidence>
<sequence>MGRDPPQLDFGVDSQSAGGVTALLMASSNGHAEVVQTLLRARAKVDLADQNGRTPLHGASFCGHVPICKTLLEAGASPNARNCKAVTRSTRRRCGAMNRSRRCCRPLGRPRSPSPQARAWRCTD</sequence>
<dbReference type="Gene3D" id="1.25.40.20">
    <property type="entry name" value="Ankyrin repeat-containing domain"/>
    <property type="match status" value="1"/>
</dbReference>
<accession>A0ABN9UM35</accession>
<evidence type="ECO:0000256" key="1">
    <source>
        <dbReference type="ARBA" id="ARBA00022737"/>
    </source>
</evidence>
<evidence type="ECO:0000313" key="6">
    <source>
        <dbReference type="Proteomes" id="UP001189429"/>
    </source>
</evidence>
<feature type="region of interest" description="Disordered" evidence="4">
    <location>
        <begin position="105"/>
        <end position="124"/>
    </location>
</feature>
<dbReference type="PANTHER" id="PTHR24171">
    <property type="entry name" value="ANKYRIN REPEAT DOMAIN-CONTAINING PROTEIN 39-RELATED"/>
    <property type="match status" value="1"/>
</dbReference>
<dbReference type="Pfam" id="PF12796">
    <property type="entry name" value="Ank_2"/>
    <property type="match status" value="1"/>
</dbReference>
<feature type="repeat" description="ANK" evidence="3">
    <location>
        <begin position="51"/>
        <end position="83"/>
    </location>
</feature>
<evidence type="ECO:0000256" key="3">
    <source>
        <dbReference type="PROSITE-ProRule" id="PRU00023"/>
    </source>
</evidence>
<dbReference type="PROSITE" id="PS50297">
    <property type="entry name" value="ANK_REP_REGION"/>
    <property type="match status" value="2"/>
</dbReference>
<keyword evidence="2 3" id="KW-0040">ANK repeat</keyword>
<dbReference type="EMBL" id="CAUYUJ010016026">
    <property type="protein sequence ID" value="CAK0860955.1"/>
    <property type="molecule type" value="Genomic_DNA"/>
</dbReference>
<organism evidence="5 6">
    <name type="scientific">Prorocentrum cordatum</name>
    <dbReference type="NCBI Taxonomy" id="2364126"/>
    <lineage>
        <taxon>Eukaryota</taxon>
        <taxon>Sar</taxon>
        <taxon>Alveolata</taxon>
        <taxon>Dinophyceae</taxon>
        <taxon>Prorocentrales</taxon>
        <taxon>Prorocentraceae</taxon>
        <taxon>Prorocentrum</taxon>
    </lineage>
</organism>
<dbReference type="SMART" id="SM00248">
    <property type="entry name" value="ANK"/>
    <property type="match status" value="2"/>
</dbReference>
<dbReference type="InterPro" id="IPR036770">
    <property type="entry name" value="Ankyrin_rpt-contain_sf"/>
</dbReference>
<dbReference type="PROSITE" id="PS50088">
    <property type="entry name" value="ANK_REPEAT"/>
    <property type="match status" value="2"/>
</dbReference>
<dbReference type="PRINTS" id="PR01415">
    <property type="entry name" value="ANKYRIN"/>
</dbReference>
<dbReference type="InterPro" id="IPR002110">
    <property type="entry name" value="Ankyrin_rpt"/>
</dbReference>
<name>A0ABN9UM35_9DINO</name>
<dbReference type="PANTHER" id="PTHR24171:SF8">
    <property type="entry name" value="BRCA1-ASSOCIATED RING DOMAIN PROTEIN 1"/>
    <property type="match status" value="1"/>
</dbReference>
<dbReference type="Proteomes" id="UP001189429">
    <property type="component" value="Unassembled WGS sequence"/>
</dbReference>
<feature type="repeat" description="ANK" evidence="3">
    <location>
        <begin position="18"/>
        <end position="50"/>
    </location>
</feature>
<reference evidence="5" key="1">
    <citation type="submission" date="2023-10" db="EMBL/GenBank/DDBJ databases">
        <authorList>
            <person name="Chen Y."/>
            <person name="Shah S."/>
            <person name="Dougan E. K."/>
            <person name="Thang M."/>
            <person name="Chan C."/>
        </authorList>
    </citation>
    <scope>NUCLEOTIDE SEQUENCE [LARGE SCALE GENOMIC DNA]</scope>
</reference>
<comment type="caution">
    <text evidence="5">The sequence shown here is derived from an EMBL/GenBank/DDBJ whole genome shotgun (WGS) entry which is preliminary data.</text>
</comment>
<keyword evidence="6" id="KW-1185">Reference proteome</keyword>
<gene>
    <name evidence="5" type="ORF">PCOR1329_LOCUS49770</name>
</gene>
<evidence type="ECO:0000313" key="5">
    <source>
        <dbReference type="EMBL" id="CAK0860955.1"/>
    </source>
</evidence>
<keyword evidence="1" id="KW-0677">Repeat</keyword>
<dbReference type="SUPFAM" id="SSF48403">
    <property type="entry name" value="Ankyrin repeat"/>
    <property type="match status" value="1"/>
</dbReference>
<protein>
    <submittedName>
        <fullName evidence="5">Uncharacterized protein</fullName>
    </submittedName>
</protein>